<evidence type="ECO:0000313" key="3">
    <source>
        <dbReference type="Proteomes" id="UP000276901"/>
    </source>
</evidence>
<reference evidence="2 3" key="2">
    <citation type="submission" date="2018-11" db="EMBL/GenBank/DDBJ databases">
        <title>Genomic Encyclopedia of Type Strains, Phase IV (KMG-IV): sequencing the most valuable type-strain genomes for metagenomic binning, comparative biology and taxonomic classification.</title>
        <authorList>
            <person name="Goeker M."/>
        </authorList>
    </citation>
    <scope>NUCLEOTIDE SEQUENCE [LARGE SCALE GENOMIC DNA]</scope>
    <source>
        <strain evidence="2 3">DSM 25797</strain>
    </source>
</reference>
<dbReference type="EMBL" id="CP015029">
    <property type="protein sequence ID" value="QIM65728.1"/>
    <property type="molecule type" value="Genomic_DNA"/>
</dbReference>
<dbReference type="KEGG" id="fcl:A4G17_09840"/>
<dbReference type="AlphaFoldDB" id="A0AAE6X7D6"/>
<dbReference type="RefSeq" id="WP_123955745.1">
    <property type="nucleotide sequence ID" value="NZ_CP015029.1"/>
</dbReference>
<evidence type="ECO:0000313" key="1">
    <source>
        <dbReference type="EMBL" id="QIM65728.1"/>
    </source>
</evidence>
<name>A0AAE6X7D6_9PAST</name>
<dbReference type="EMBL" id="RKQT01000001">
    <property type="protein sequence ID" value="RPE95811.1"/>
    <property type="molecule type" value="Genomic_DNA"/>
</dbReference>
<dbReference type="InterPro" id="IPR007446">
    <property type="entry name" value="PilP"/>
</dbReference>
<keyword evidence="3" id="KW-1185">Reference proteome</keyword>
<reference evidence="1 4" key="1">
    <citation type="submission" date="2016-03" db="EMBL/GenBank/DDBJ databases">
        <authorList>
            <person name="Hansen M.J."/>
            <person name="Bojesen A.M."/>
            <person name="Planet P."/>
        </authorList>
    </citation>
    <scope>NUCLEOTIDE SEQUENCE [LARGE SCALE GENOMIC DNA]</scope>
    <source>
        <strain evidence="1 4">HPA 21</strain>
    </source>
</reference>
<proteinExistence type="predicted"/>
<evidence type="ECO:0000313" key="2">
    <source>
        <dbReference type="EMBL" id="RPE95811.1"/>
    </source>
</evidence>
<organism evidence="1 4">
    <name type="scientific">Frederiksenia canicola</name>
    <dbReference type="NCBI Taxonomy" id="123824"/>
    <lineage>
        <taxon>Bacteria</taxon>
        <taxon>Pseudomonadati</taxon>
        <taxon>Pseudomonadota</taxon>
        <taxon>Gammaproteobacteria</taxon>
        <taxon>Pasteurellales</taxon>
        <taxon>Pasteurellaceae</taxon>
        <taxon>Frederiksenia</taxon>
    </lineage>
</organism>
<protein>
    <submittedName>
        <fullName evidence="2">Pilus assembly protein PilP</fullName>
    </submittedName>
</protein>
<accession>A0AAE6X7D6</accession>
<dbReference type="Proteomes" id="UP000276901">
    <property type="component" value="Unassembled WGS sequence"/>
</dbReference>
<evidence type="ECO:0000313" key="4">
    <source>
        <dbReference type="Proteomes" id="UP000502287"/>
    </source>
</evidence>
<sequence>MKKYLFILLLYTNCLADPFYADNTSLKEQSSFAKNSLELPACKPPNDLQLIYFPIKFEDLKLVGIVKKNQTYTALFSDKENNLIDIKQNSLLVESQIQIEKIDMKSIQVIDWLNSETCSKPKKIQQKL</sequence>
<dbReference type="Pfam" id="PF04351">
    <property type="entry name" value="PilP"/>
    <property type="match status" value="1"/>
</dbReference>
<dbReference type="Proteomes" id="UP000502287">
    <property type="component" value="Chromosome"/>
</dbReference>
<dbReference type="Gene3D" id="2.30.30.830">
    <property type="match status" value="1"/>
</dbReference>
<gene>
    <name evidence="1" type="ORF">A4G17_09840</name>
    <name evidence="2" type="ORF">EDC49_0187</name>
</gene>